<dbReference type="Gene3D" id="3.90.550.10">
    <property type="entry name" value="Spore Coat Polysaccharide Biosynthesis Protein SpsA, Chain A"/>
    <property type="match status" value="1"/>
</dbReference>
<dbReference type="CDD" id="cd00761">
    <property type="entry name" value="Glyco_tranf_GTA_type"/>
    <property type="match status" value="1"/>
</dbReference>
<dbReference type="SUPFAM" id="SSF53448">
    <property type="entry name" value="Nucleotide-diphospho-sugar transferases"/>
    <property type="match status" value="1"/>
</dbReference>
<gene>
    <name evidence="2" type="ORF">GBG19_10620</name>
</gene>
<evidence type="ECO:0000259" key="1">
    <source>
        <dbReference type="Pfam" id="PF00535"/>
    </source>
</evidence>
<organism evidence="2 3">
    <name type="scientific">Poseidonibacter ostreae</name>
    <dbReference type="NCBI Taxonomy" id="2654171"/>
    <lineage>
        <taxon>Bacteria</taxon>
        <taxon>Pseudomonadati</taxon>
        <taxon>Campylobacterota</taxon>
        <taxon>Epsilonproteobacteria</taxon>
        <taxon>Campylobacterales</taxon>
        <taxon>Arcobacteraceae</taxon>
        <taxon>Poseidonibacter</taxon>
    </lineage>
</organism>
<dbReference type="Pfam" id="PF00535">
    <property type="entry name" value="Glycos_transf_2"/>
    <property type="match status" value="1"/>
</dbReference>
<evidence type="ECO:0000313" key="2">
    <source>
        <dbReference type="EMBL" id="KAB7887410.1"/>
    </source>
</evidence>
<dbReference type="EMBL" id="WFKK01000032">
    <property type="protein sequence ID" value="KAB7887410.1"/>
    <property type="molecule type" value="Genomic_DNA"/>
</dbReference>
<dbReference type="Proteomes" id="UP000472839">
    <property type="component" value="Unassembled WGS sequence"/>
</dbReference>
<reference evidence="2 3" key="1">
    <citation type="submission" date="2019-10" db="EMBL/GenBank/DDBJ databases">
        <title>Poseidonibacter ostreae sp. nov., isolated from the gut of the Ostrea denselamellosa.</title>
        <authorList>
            <person name="Choi A."/>
        </authorList>
    </citation>
    <scope>NUCLEOTIDE SEQUENCE [LARGE SCALE GENOMIC DNA]</scope>
    <source>
        <strain evidence="2 3">SJOD-M-33</strain>
    </source>
</reference>
<feature type="domain" description="Glycosyltransferase 2-like" evidence="1">
    <location>
        <begin position="9"/>
        <end position="33"/>
    </location>
</feature>
<accession>A0A6L4WTN8</accession>
<proteinExistence type="predicted"/>
<dbReference type="InterPro" id="IPR001173">
    <property type="entry name" value="Glyco_trans_2-like"/>
</dbReference>
<dbReference type="AlphaFoldDB" id="A0A6L4WTN8"/>
<comment type="caution">
    <text evidence="2">The sequence shown here is derived from an EMBL/GenBank/DDBJ whole genome shotgun (WGS) entry which is preliminary data.</text>
</comment>
<dbReference type="InterPro" id="IPR029044">
    <property type="entry name" value="Nucleotide-diphossugar_trans"/>
</dbReference>
<sequence length="34" mass="3922">MNNNQPLVCICIPNYNNEKTIAETLDSLLNQTYH</sequence>
<protein>
    <submittedName>
        <fullName evidence="2">Glycosyltransferase</fullName>
    </submittedName>
</protein>
<dbReference type="RefSeq" id="WP_152279785.1">
    <property type="nucleotide sequence ID" value="NZ_WFKK01000032.1"/>
</dbReference>
<evidence type="ECO:0000313" key="3">
    <source>
        <dbReference type="Proteomes" id="UP000472839"/>
    </source>
</evidence>
<name>A0A6L4WTN8_9BACT</name>